<dbReference type="AlphaFoldDB" id="A0A4R1PHD3"/>
<accession>A0A4R1PHD3</accession>
<evidence type="ECO:0000313" key="2">
    <source>
        <dbReference type="Proteomes" id="UP000295169"/>
    </source>
</evidence>
<reference evidence="1 2" key="1">
    <citation type="submission" date="2019-03" db="EMBL/GenBank/DDBJ databases">
        <title>Genomic Encyclopedia of Type Strains, Phase IV (KMG-IV): sequencing the most valuable type-strain genomes for metagenomic binning, comparative biology and taxonomic classification.</title>
        <authorList>
            <person name="Goeker M."/>
        </authorList>
    </citation>
    <scope>NUCLEOTIDE SEQUENCE [LARGE SCALE GENOMIC DNA]</scope>
    <source>
        <strain evidence="1 2">DSM 2286</strain>
    </source>
</reference>
<protein>
    <submittedName>
        <fullName evidence="1">Uncharacterized protein</fullName>
    </submittedName>
</protein>
<sequence>MPAALMPAALKTATHYAKKHALPTNNPKNRKLVCFVVSS</sequence>
<gene>
    <name evidence="1" type="ORF">EV691_12727</name>
</gene>
<dbReference type="Proteomes" id="UP000295169">
    <property type="component" value="Unassembled WGS sequence"/>
</dbReference>
<organism evidence="1 2">
    <name type="scientific">Azotobacter chroococcum</name>
    <dbReference type="NCBI Taxonomy" id="353"/>
    <lineage>
        <taxon>Bacteria</taxon>
        <taxon>Pseudomonadati</taxon>
        <taxon>Pseudomonadota</taxon>
        <taxon>Gammaproteobacteria</taxon>
        <taxon>Pseudomonadales</taxon>
        <taxon>Pseudomonadaceae</taxon>
        <taxon>Azotobacter</taxon>
    </lineage>
</organism>
<evidence type="ECO:0000313" key="1">
    <source>
        <dbReference type="EMBL" id="TCL27147.1"/>
    </source>
</evidence>
<proteinExistence type="predicted"/>
<comment type="caution">
    <text evidence="1">The sequence shown here is derived from an EMBL/GenBank/DDBJ whole genome shotgun (WGS) entry which is preliminary data.</text>
</comment>
<dbReference type="EMBL" id="SMMU01000027">
    <property type="protein sequence ID" value="TCL27147.1"/>
    <property type="molecule type" value="Genomic_DNA"/>
</dbReference>
<name>A0A4R1PHD3_9GAMM</name>